<dbReference type="EC" id="3.4.11.-" evidence="26"/>
<keyword evidence="10 26" id="KW-0645">Protease</keyword>
<dbReference type="InterPro" id="IPR045357">
    <property type="entry name" value="Aminopeptidase_N-like_N"/>
</dbReference>
<evidence type="ECO:0000256" key="6">
    <source>
        <dbReference type="ARBA" id="ARBA00011748"/>
    </source>
</evidence>
<evidence type="ECO:0000256" key="4">
    <source>
        <dbReference type="ARBA" id="ARBA00004609"/>
    </source>
</evidence>
<evidence type="ECO:0000313" key="33">
    <source>
        <dbReference type="RefSeq" id="XP_017884091.1"/>
    </source>
</evidence>
<feature type="binding site" evidence="25">
    <location>
        <position position="332"/>
    </location>
    <ligand>
        <name>Zn(2+)</name>
        <dbReference type="ChEBI" id="CHEBI:29105"/>
        <note>catalytic</note>
    </ligand>
</feature>
<keyword evidence="9" id="KW-0336">GPI-anchor</keyword>
<dbReference type="Pfam" id="PF01433">
    <property type="entry name" value="Peptidase_M1"/>
    <property type="match status" value="1"/>
</dbReference>
<dbReference type="GO" id="GO:0005615">
    <property type="term" value="C:extracellular space"/>
    <property type="evidence" value="ECO:0007669"/>
    <property type="project" value="TreeGrafter"/>
</dbReference>
<dbReference type="PRINTS" id="PR00756">
    <property type="entry name" value="ALADIPTASE"/>
</dbReference>
<dbReference type="InterPro" id="IPR034016">
    <property type="entry name" value="M1_APN-typ"/>
</dbReference>
<keyword evidence="23" id="KW-0449">Lipoprotein</keyword>
<dbReference type="GO" id="GO:0070006">
    <property type="term" value="F:metalloaminopeptidase activity"/>
    <property type="evidence" value="ECO:0007669"/>
    <property type="project" value="TreeGrafter"/>
</dbReference>
<evidence type="ECO:0000256" key="12">
    <source>
        <dbReference type="ARBA" id="ARBA00022723"/>
    </source>
</evidence>
<comment type="subunit">
    <text evidence="6">Homodimer; disulfide-linked.</text>
</comment>
<keyword evidence="19 26" id="KW-0482">Metalloprotease</keyword>
<feature type="active site" description="Proton acceptor" evidence="24">
    <location>
        <position position="333"/>
    </location>
</feature>
<evidence type="ECO:0000256" key="24">
    <source>
        <dbReference type="PIRSR" id="PIRSR634016-1"/>
    </source>
</evidence>
<keyword evidence="17" id="KW-0735">Signal-anchor</keyword>
<dbReference type="InterPro" id="IPR014782">
    <property type="entry name" value="Peptidase_M1_dom"/>
</dbReference>
<dbReference type="RefSeq" id="XP_017884091.1">
    <property type="nucleotide sequence ID" value="XM_018028602.2"/>
</dbReference>
<comment type="subcellular location">
    <subcellularLocation>
        <location evidence="4">Cell membrane</location>
        <topology evidence="4">Lipid-anchor</topology>
        <topology evidence="4">GPI-anchor</topology>
    </subcellularLocation>
    <subcellularLocation>
        <location evidence="3">Cell membrane</location>
        <topology evidence="3">Single-pass type II membrane protein</topology>
    </subcellularLocation>
</comment>
<keyword evidence="13 28" id="KW-0732">Signal</keyword>
<keyword evidence="12 25" id="KW-0479">Metal-binding</keyword>
<dbReference type="Pfam" id="PF17900">
    <property type="entry name" value="Peptidase_M1_N"/>
    <property type="match status" value="1"/>
</dbReference>
<dbReference type="FunFam" id="1.10.390.10:FF:000013">
    <property type="entry name" value="Aminopeptidase N"/>
    <property type="match status" value="1"/>
</dbReference>
<evidence type="ECO:0000259" key="30">
    <source>
        <dbReference type="Pfam" id="PF11838"/>
    </source>
</evidence>
<dbReference type="FunFam" id="2.60.40.1910:FF:000008">
    <property type="entry name" value="Aminopeptidase"/>
    <property type="match status" value="1"/>
</dbReference>
<dbReference type="GO" id="GO:0004230">
    <property type="term" value="F:glutamyl aminopeptidase activity"/>
    <property type="evidence" value="ECO:0007669"/>
    <property type="project" value="UniProtKB-EC"/>
</dbReference>
<dbReference type="GeneID" id="108627395"/>
<evidence type="ECO:0000313" key="32">
    <source>
        <dbReference type="Proteomes" id="UP000694925"/>
    </source>
</evidence>
<evidence type="ECO:0000256" key="3">
    <source>
        <dbReference type="ARBA" id="ARBA00004401"/>
    </source>
</evidence>
<feature type="binding site" evidence="25">
    <location>
        <position position="336"/>
    </location>
    <ligand>
        <name>Zn(2+)</name>
        <dbReference type="ChEBI" id="CHEBI:29105"/>
        <note>catalytic</note>
    </ligand>
</feature>
<evidence type="ECO:0000259" key="31">
    <source>
        <dbReference type="Pfam" id="PF17900"/>
    </source>
</evidence>
<dbReference type="GO" id="GO:0008270">
    <property type="term" value="F:zinc ion binding"/>
    <property type="evidence" value="ECO:0007669"/>
    <property type="project" value="UniProtKB-UniRule"/>
</dbReference>
<keyword evidence="18" id="KW-1133">Transmembrane helix</keyword>
<evidence type="ECO:0000256" key="18">
    <source>
        <dbReference type="ARBA" id="ARBA00022989"/>
    </source>
</evidence>
<keyword evidence="22" id="KW-0325">Glycoprotein</keyword>
<keyword evidence="14 26" id="KW-0378">Hydrolase</keyword>
<dbReference type="CDD" id="cd09601">
    <property type="entry name" value="M1_APN-Q_like"/>
    <property type="match status" value="1"/>
</dbReference>
<proteinExistence type="inferred from homology"/>
<evidence type="ECO:0000256" key="14">
    <source>
        <dbReference type="ARBA" id="ARBA00022801"/>
    </source>
</evidence>
<evidence type="ECO:0000256" key="2">
    <source>
        <dbReference type="ARBA" id="ARBA00001703"/>
    </source>
</evidence>
<feature type="domain" description="Peptidase M1 membrane alanine aminopeptidase" evidence="29">
    <location>
        <begin position="256"/>
        <end position="485"/>
    </location>
</feature>
<evidence type="ECO:0000256" key="27">
    <source>
        <dbReference type="SAM" id="MobiDB-lite"/>
    </source>
</evidence>
<keyword evidence="7 26" id="KW-0031">Aminopeptidase</keyword>
<dbReference type="Gene3D" id="1.10.390.10">
    <property type="entry name" value="Neutral Protease Domain 2"/>
    <property type="match status" value="1"/>
</dbReference>
<keyword evidence="11" id="KW-0812">Transmembrane</keyword>
<evidence type="ECO:0000256" key="1">
    <source>
        <dbReference type="ARBA" id="ARBA00000098"/>
    </source>
</evidence>
<evidence type="ECO:0000256" key="5">
    <source>
        <dbReference type="ARBA" id="ARBA00010136"/>
    </source>
</evidence>
<dbReference type="SUPFAM" id="SSF55486">
    <property type="entry name" value="Metalloproteases ('zincins'), catalytic domain"/>
    <property type="match status" value="1"/>
</dbReference>
<evidence type="ECO:0000256" key="26">
    <source>
        <dbReference type="RuleBase" id="RU364040"/>
    </source>
</evidence>
<evidence type="ECO:0000256" key="28">
    <source>
        <dbReference type="SAM" id="SignalP"/>
    </source>
</evidence>
<evidence type="ECO:0000256" key="21">
    <source>
        <dbReference type="ARBA" id="ARBA00023157"/>
    </source>
</evidence>
<name>A0AAJ7J4R6_9HYME</name>
<accession>A0AAJ7J4R6</accession>
<dbReference type="Gene3D" id="1.25.50.20">
    <property type="match status" value="1"/>
</dbReference>
<comment type="cofactor">
    <cofactor evidence="25 26">
        <name>Zn(2+)</name>
        <dbReference type="ChEBI" id="CHEBI:29105"/>
    </cofactor>
    <text evidence="25 26">Binds 1 zinc ion per subunit.</text>
</comment>
<keyword evidence="20" id="KW-0472">Membrane</keyword>
<sequence length="927" mass="107495">MRTFVTCLLVLGICQASFQLENTVGEADLRYRLPSDIVMPIAYKLHLKPNLGRITFDGEVDITLIALNTSDTLTLNSKYLFIYDVKFVDLNTTNTLWNKYLVDKSHEILNITIKPRFEKDHHYSLQIQFVGVSRDNTTGIYKRLVQTDGVTEHVATTHFKPTKARQTFPCWDEPVYKAKFNITLTHNKTLQAISNMDVLKKEEKDGMMTTSFKETPLMSTYLVAFVLSNYQFKEDRVGNFTYRVWTKASTINQTDYALKMGRKLLEQLNSYTNISYQTYMPDKIDQVAVKSFFLNTAMENWGLVIYSESNLLYDEILNATRTKMDVLTNIAHEFTHQWFGNLVSPKWWKYVWLNEGFAKYFQYFIAHKVEPELRLDDMFVVERMQGYAMVTDAVPMIRPINKDVITPQELLKTFDAIAHEKAASIIRMMSHAMTEEVFHKGLKLYLKSHALGNADSNDLFGSLQKALDESGIKWKQSVQVIMHNWVEYPGYPTLTVKRVDEGYQLTQERFLIVFSKFHKYRTKWWIPITYVQESDPNFTNTTPVDWFSPDDESYTVPSKEKTGWFVFNTQQAGYYRVNYEIENWKLLIKELNKGNNTKIHPVNRAQMIDDAFNLARTESLNYTLALNVTLYLTHETDYIPWQPAFRHLGFLQNLLRTSNKYYTFKRYVAYLMKALTKNVGYEPKANDSDLVKMLRVDAMRWACEVGIEDCTSYAEKTYQEWLKNPQMKLDVNLKTEILCAGVRNANESAWTDTLGYITASTTDEDDRKNQLVALACSNSSHILTKYLNLTLDSNYPIDFKTVAKNVVSRYPAGSQLVFNFLLKEYERIEKLPNSKIVIAELAEAISETITSGQQHFNLNAFLLDRRVEELPEFAMAKAIKNVIWIQNYKSTVDEWLDANSNLFDSPDNGGDSASSSYLRFDRTKGEF</sequence>
<dbReference type="GO" id="GO:0043171">
    <property type="term" value="P:peptide catabolic process"/>
    <property type="evidence" value="ECO:0007669"/>
    <property type="project" value="TreeGrafter"/>
</dbReference>
<dbReference type="InterPro" id="IPR001930">
    <property type="entry name" value="Peptidase_M1"/>
</dbReference>
<dbReference type="Gene3D" id="2.60.40.1730">
    <property type="entry name" value="tricorn interacting facor f3 domain"/>
    <property type="match status" value="1"/>
</dbReference>
<dbReference type="InterPro" id="IPR050344">
    <property type="entry name" value="Peptidase_M1_aminopeptidases"/>
</dbReference>
<evidence type="ECO:0000256" key="16">
    <source>
        <dbReference type="ARBA" id="ARBA00022837"/>
    </source>
</evidence>
<evidence type="ECO:0000256" key="7">
    <source>
        <dbReference type="ARBA" id="ARBA00022438"/>
    </source>
</evidence>
<keyword evidence="32" id="KW-1185">Reference proteome</keyword>
<gene>
    <name evidence="33" type="primary">LOC108627395</name>
</gene>
<evidence type="ECO:0000256" key="23">
    <source>
        <dbReference type="ARBA" id="ARBA00023288"/>
    </source>
</evidence>
<feature type="domain" description="Aminopeptidase N-like N-terminal" evidence="31">
    <location>
        <begin position="40"/>
        <end position="222"/>
    </location>
</feature>
<feature type="binding site" evidence="25">
    <location>
        <position position="355"/>
    </location>
    <ligand>
        <name>Zn(2+)</name>
        <dbReference type="ChEBI" id="CHEBI:29105"/>
        <note>catalytic</note>
    </ligand>
</feature>
<protein>
    <recommendedName>
        <fullName evidence="26">Aminopeptidase</fullName>
        <ecNumber evidence="26">3.4.11.-</ecNumber>
    </recommendedName>
</protein>
<dbReference type="InterPro" id="IPR024571">
    <property type="entry name" value="ERAP1-like_C_dom"/>
</dbReference>
<dbReference type="InterPro" id="IPR027268">
    <property type="entry name" value="Peptidase_M4/M1_CTD_sf"/>
</dbReference>
<dbReference type="FunFam" id="2.60.40.1730:FF:000001">
    <property type="entry name" value="Leucyl-cystinyl aminopeptidase"/>
    <property type="match status" value="1"/>
</dbReference>
<organism evidence="32 33">
    <name type="scientific">Ceratina calcarata</name>
    <dbReference type="NCBI Taxonomy" id="156304"/>
    <lineage>
        <taxon>Eukaryota</taxon>
        <taxon>Metazoa</taxon>
        <taxon>Ecdysozoa</taxon>
        <taxon>Arthropoda</taxon>
        <taxon>Hexapoda</taxon>
        <taxon>Insecta</taxon>
        <taxon>Pterygota</taxon>
        <taxon>Neoptera</taxon>
        <taxon>Endopterygota</taxon>
        <taxon>Hymenoptera</taxon>
        <taxon>Apocrita</taxon>
        <taxon>Aculeata</taxon>
        <taxon>Apoidea</taxon>
        <taxon>Anthophila</taxon>
        <taxon>Apidae</taxon>
        <taxon>Ceratina</taxon>
        <taxon>Zadontomerus</taxon>
    </lineage>
</organism>
<dbReference type="GO" id="GO:0005737">
    <property type="term" value="C:cytoplasm"/>
    <property type="evidence" value="ECO:0007669"/>
    <property type="project" value="TreeGrafter"/>
</dbReference>
<evidence type="ECO:0000256" key="25">
    <source>
        <dbReference type="PIRSR" id="PIRSR634016-3"/>
    </source>
</evidence>
<dbReference type="InterPro" id="IPR042097">
    <property type="entry name" value="Aminopeptidase_N-like_N_sf"/>
</dbReference>
<dbReference type="SUPFAM" id="SSF63737">
    <property type="entry name" value="Leukotriene A4 hydrolase N-terminal domain"/>
    <property type="match status" value="1"/>
</dbReference>
<keyword evidence="16" id="KW-0106">Calcium</keyword>
<evidence type="ECO:0000256" key="11">
    <source>
        <dbReference type="ARBA" id="ARBA00022692"/>
    </source>
</evidence>
<reference evidence="33" key="1">
    <citation type="submission" date="2025-08" db="UniProtKB">
        <authorList>
            <consortium name="RefSeq"/>
        </authorList>
    </citation>
    <scope>IDENTIFICATION</scope>
    <source>
        <tissue evidence="33">Whole body</tissue>
    </source>
</reference>
<evidence type="ECO:0000256" key="22">
    <source>
        <dbReference type="ARBA" id="ARBA00023180"/>
    </source>
</evidence>
<evidence type="ECO:0000256" key="13">
    <source>
        <dbReference type="ARBA" id="ARBA00022729"/>
    </source>
</evidence>
<dbReference type="PANTHER" id="PTHR11533:SF276">
    <property type="entry name" value="GLUTAMYL AMINOPEPTIDASE"/>
    <property type="match status" value="1"/>
</dbReference>
<keyword evidence="21" id="KW-1015">Disulfide bond</keyword>
<keyword evidence="8" id="KW-1003">Cell membrane</keyword>
<evidence type="ECO:0000256" key="19">
    <source>
        <dbReference type="ARBA" id="ARBA00023049"/>
    </source>
</evidence>
<dbReference type="Proteomes" id="UP000694925">
    <property type="component" value="Unplaced"/>
</dbReference>
<evidence type="ECO:0000259" key="29">
    <source>
        <dbReference type="Pfam" id="PF01433"/>
    </source>
</evidence>
<comment type="catalytic activity">
    <reaction evidence="2">
        <text>Release of N-terminal glutamate (and to a lesser extent aspartate) from a peptide.</text>
        <dbReference type="EC" id="3.4.11.7"/>
    </reaction>
</comment>
<dbReference type="GO" id="GO:0042277">
    <property type="term" value="F:peptide binding"/>
    <property type="evidence" value="ECO:0007669"/>
    <property type="project" value="TreeGrafter"/>
</dbReference>
<dbReference type="GO" id="GO:0006508">
    <property type="term" value="P:proteolysis"/>
    <property type="evidence" value="ECO:0007669"/>
    <property type="project" value="UniProtKB-KW"/>
</dbReference>
<evidence type="ECO:0000256" key="8">
    <source>
        <dbReference type="ARBA" id="ARBA00022475"/>
    </source>
</evidence>
<keyword evidence="15 25" id="KW-0862">Zinc</keyword>
<dbReference type="Pfam" id="PF11838">
    <property type="entry name" value="ERAP1_C"/>
    <property type="match status" value="1"/>
</dbReference>
<dbReference type="GO" id="GO:0098552">
    <property type="term" value="C:side of membrane"/>
    <property type="evidence" value="ECO:0007669"/>
    <property type="project" value="UniProtKB-KW"/>
</dbReference>
<comment type="catalytic activity">
    <reaction evidence="1">
        <text>Release of an N-terminal amino acid, Xaa-|-Yaa- from a peptide, amide or arylamide. Xaa is preferably Ala, but may be most amino acids including Pro (slow action). When a terminal hydrophobic residue is followed by a prolyl residue, the two may be released as an intact Xaa-Pro dipeptide.</text>
        <dbReference type="EC" id="3.4.11.2"/>
    </reaction>
</comment>
<dbReference type="FunFam" id="1.25.50.20:FF:000001">
    <property type="entry name" value="Aminopeptidase"/>
    <property type="match status" value="1"/>
</dbReference>
<dbReference type="Gene3D" id="2.60.40.1910">
    <property type="match status" value="1"/>
</dbReference>
<dbReference type="AlphaFoldDB" id="A0AAJ7J4R6"/>
<feature type="domain" description="ERAP1-like C-terminal" evidence="30">
    <location>
        <begin position="564"/>
        <end position="872"/>
    </location>
</feature>
<evidence type="ECO:0000256" key="20">
    <source>
        <dbReference type="ARBA" id="ARBA00023136"/>
    </source>
</evidence>
<dbReference type="GO" id="GO:0016285">
    <property type="term" value="F:alanyl aminopeptidase activity"/>
    <property type="evidence" value="ECO:0007669"/>
    <property type="project" value="UniProtKB-EC"/>
</dbReference>
<comment type="similarity">
    <text evidence="5 26">Belongs to the peptidase M1 family.</text>
</comment>
<feature type="chain" id="PRO_5042618443" description="Aminopeptidase" evidence="28">
    <location>
        <begin position="17"/>
        <end position="927"/>
    </location>
</feature>
<evidence type="ECO:0000256" key="17">
    <source>
        <dbReference type="ARBA" id="ARBA00022968"/>
    </source>
</evidence>
<evidence type="ECO:0000256" key="10">
    <source>
        <dbReference type="ARBA" id="ARBA00022670"/>
    </source>
</evidence>
<feature type="signal peptide" evidence="28">
    <location>
        <begin position="1"/>
        <end position="16"/>
    </location>
</feature>
<dbReference type="KEGG" id="ccal:108627395"/>
<dbReference type="GO" id="GO:0005886">
    <property type="term" value="C:plasma membrane"/>
    <property type="evidence" value="ECO:0007669"/>
    <property type="project" value="UniProtKB-SubCell"/>
</dbReference>
<feature type="region of interest" description="Disordered" evidence="27">
    <location>
        <begin position="907"/>
        <end position="927"/>
    </location>
</feature>
<evidence type="ECO:0000256" key="15">
    <source>
        <dbReference type="ARBA" id="ARBA00022833"/>
    </source>
</evidence>
<dbReference type="PANTHER" id="PTHR11533">
    <property type="entry name" value="PROTEASE M1 ZINC METALLOPROTEASE"/>
    <property type="match status" value="1"/>
</dbReference>
<evidence type="ECO:0000256" key="9">
    <source>
        <dbReference type="ARBA" id="ARBA00022622"/>
    </source>
</evidence>